<dbReference type="Proteomes" id="UP000270678">
    <property type="component" value="Chromosome"/>
</dbReference>
<dbReference type="Gene3D" id="1.10.510.10">
    <property type="entry name" value="Transferase(Phosphotransferase) domain 1"/>
    <property type="match status" value="1"/>
</dbReference>
<feature type="region of interest" description="Disordered" evidence="14">
    <location>
        <begin position="280"/>
        <end position="328"/>
    </location>
</feature>
<dbReference type="Pfam" id="PF03793">
    <property type="entry name" value="PASTA"/>
    <property type="match status" value="3"/>
</dbReference>
<dbReference type="CDD" id="cd14014">
    <property type="entry name" value="STKc_PknB_like"/>
    <property type="match status" value="1"/>
</dbReference>
<dbReference type="InterPro" id="IPR008271">
    <property type="entry name" value="Ser/Thr_kinase_AS"/>
</dbReference>
<dbReference type="GO" id="GO:0004674">
    <property type="term" value="F:protein serine/threonine kinase activity"/>
    <property type="evidence" value="ECO:0007669"/>
    <property type="project" value="UniProtKB-KW"/>
</dbReference>
<evidence type="ECO:0000256" key="9">
    <source>
        <dbReference type="ARBA" id="ARBA00047899"/>
    </source>
</evidence>
<dbReference type="Pfam" id="PF00069">
    <property type="entry name" value="Pkinase"/>
    <property type="match status" value="1"/>
</dbReference>
<feature type="compositionally biased region" description="Polar residues" evidence="14">
    <location>
        <begin position="691"/>
        <end position="708"/>
    </location>
</feature>
<keyword evidence="6 17" id="KW-0418">Kinase</keyword>
<dbReference type="PROSITE" id="PS51178">
    <property type="entry name" value="PASTA"/>
    <property type="match status" value="3"/>
</dbReference>
<evidence type="ECO:0000259" key="16">
    <source>
        <dbReference type="PROSITE" id="PS51178"/>
    </source>
</evidence>
<feature type="binding site" evidence="13">
    <location>
        <position position="39"/>
    </location>
    <ligand>
        <name>ATP</name>
        <dbReference type="ChEBI" id="CHEBI:30616"/>
    </ligand>
</feature>
<dbReference type="PROSITE" id="PS00107">
    <property type="entry name" value="PROTEIN_KINASE_ATP"/>
    <property type="match status" value="1"/>
</dbReference>
<protein>
    <recommendedName>
        <fullName evidence="12">Serine/threonine-protein kinase PrkC</fullName>
        <ecNumber evidence="1">2.7.11.1</ecNumber>
    </recommendedName>
</protein>
<evidence type="ECO:0000256" key="8">
    <source>
        <dbReference type="ARBA" id="ARBA00022968"/>
    </source>
</evidence>
<feature type="compositionally biased region" description="Basic and acidic residues" evidence="14">
    <location>
        <begin position="310"/>
        <end position="322"/>
    </location>
</feature>
<sequence>MIGHELGGRYQIIERIGGGGMALVYRAQDILLNRNVAIKVLRQQFVNDEEFIRRFRREAQSAASLSHPNIVSVYDVGQEGDVHYIVMEYIEGRNLNEIIKERAPLQVDEAVRIASQIADALDHAHMNHIIHRDIKPHNILIGRNGWVKVTDFGIARAVTSTTITQTGSVIGSVHYFSPEHAKGVTTGEKSDLYSLGIVLYQMLTGRLPFLGESPISVALKHLQEHFDEPRSVNPMIPQSVENIILKSMRKNPGERYESAKEMLRDLETCLLPERRTENKLTFADNEDEDSTRVVPAIKPQNRQSGGGSKLSRDDQGSDERQKQKSGKKPISSKTKLWVSITLIVIVAMLGTAWYVNKLVTVEEVKVPNVLNMSIEQATEEFSKVGIVVGDIAQLYKEGVDEGIVYEQSKPEGTAVKEGSSIDLTVSTTKELPKMPMLDNAAYTYEEAVAQLVELGASTERIRKDEENSDVKAGQVIGQTPAANSLFDPEKDQIVLKVSKGPEKIKMPKLVGKTQDEALKAIEDAGLKLAKDGIKQKSSYEVPSGQVMEQWPYAEGADAAPGSEVTIFVSSGYPSDAIEYTFVVPVVPATDGQKSKIHIIYGDARGENQDWGTKTIGKPQYMSVDLVLAPNKDGYVYVNRDGALTDTYKISYIDAKQGTVPQPSLPVTNTPDESNNESTGNNGDDDNGSSDQNPPDTGMANNSKLTGRLTNGKMKGFGHH</sequence>
<feature type="compositionally biased region" description="Polar residues" evidence="14">
    <location>
        <begin position="658"/>
        <end position="670"/>
    </location>
</feature>
<feature type="compositionally biased region" description="Low complexity" evidence="14">
    <location>
        <begin position="671"/>
        <end position="681"/>
    </location>
</feature>
<dbReference type="SUPFAM" id="SSF56112">
    <property type="entry name" value="Protein kinase-like (PK-like)"/>
    <property type="match status" value="1"/>
</dbReference>
<evidence type="ECO:0000256" key="7">
    <source>
        <dbReference type="ARBA" id="ARBA00022840"/>
    </source>
</evidence>
<evidence type="ECO:0000256" key="6">
    <source>
        <dbReference type="ARBA" id="ARBA00022777"/>
    </source>
</evidence>
<evidence type="ECO:0000256" key="3">
    <source>
        <dbReference type="ARBA" id="ARBA00022544"/>
    </source>
</evidence>
<comment type="subcellular location">
    <subcellularLocation>
        <location evidence="11">Spore membrane</location>
        <topology evidence="11">Single-pass type II membrane protein</topology>
    </subcellularLocation>
</comment>
<keyword evidence="4" id="KW-0808">Transferase</keyword>
<dbReference type="EMBL" id="CP034346">
    <property type="protein sequence ID" value="AZS14643.1"/>
    <property type="molecule type" value="Genomic_DNA"/>
</dbReference>
<keyword evidence="8" id="KW-0812">Transmembrane</keyword>
<evidence type="ECO:0000256" key="5">
    <source>
        <dbReference type="ARBA" id="ARBA00022741"/>
    </source>
</evidence>
<evidence type="ECO:0000256" key="14">
    <source>
        <dbReference type="SAM" id="MobiDB-lite"/>
    </source>
</evidence>
<evidence type="ECO:0000256" key="1">
    <source>
        <dbReference type="ARBA" id="ARBA00012513"/>
    </source>
</evidence>
<dbReference type="PANTHER" id="PTHR43289:SF34">
    <property type="entry name" value="SERINE_THREONINE-PROTEIN KINASE YBDM-RELATED"/>
    <property type="match status" value="1"/>
</dbReference>
<dbReference type="CDD" id="cd06577">
    <property type="entry name" value="PASTA_pknB"/>
    <property type="match status" value="3"/>
</dbReference>
<dbReference type="GO" id="GO:0071224">
    <property type="term" value="P:cellular response to peptidoglycan"/>
    <property type="evidence" value="ECO:0007669"/>
    <property type="project" value="UniProtKB-ARBA"/>
</dbReference>
<dbReference type="FunFam" id="3.30.200.20:FF:000035">
    <property type="entry name" value="Serine/threonine protein kinase Stk1"/>
    <property type="match status" value="1"/>
</dbReference>
<dbReference type="SMART" id="SM00740">
    <property type="entry name" value="PASTA"/>
    <property type="match status" value="3"/>
</dbReference>
<organism evidence="17 18">
    <name type="scientific">Paenibacillus lutimineralis</name>
    <dbReference type="NCBI Taxonomy" id="2707005"/>
    <lineage>
        <taxon>Bacteria</taxon>
        <taxon>Bacillati</taxon>
        <taxon>Bacillota</taxon>
        <taxon>Bacilli</taxon>
        <taxon>Bacillales</taxon>
        <taxon>Paenibacillaceae</taxon>
        <taxon>Paenibacillus</taxon>
    </lineage>
</organism>
<reference evidence="18" key="1">
    <citation type="submission" date="2018-12" db="EMBL/GenBank/DDBJ databases">
        <title>Complete genome sequence of Paenibacillus sp. MBLB1234.</title>
        <authorList>
            <person name="Nam Y.-D."/>
            <person name="Kang J."/>
            <person name="Chung W.-H."/>
            <person name="Park Y.S."/>
        </authorList>
    </citation>
    <scope>NUCLEOTIDE SEQUENCE [LARGE SCALE GENOMIC DNA]</scope>
    <source>
        <strain evidence="18">MBLB1234</strain>
    </source>
</reference>
<dbReference type="EC" id="2.7.11.1" evidence="1"/>
<feature type="domain" description="PASTA" evidence="16">
    <location>
        <begin position="500"/>
        <end position="570"/>
    </location>
</feature>
<dbReference type="GO" id="GO:0007165">
    <property type="term" value="P:signal transduction"/>
    <property type="evidence" value="ECO:0007669"/>
    <property type="project" value="UniProtKB-ARBA"/>
</dbReference>
<keyword evidence="8" id="KW-0735">Signal-anchor</keyword>
<keyword evidence="3" id="KW-0309">Germination</keyword>
<dbReference type="InterPro" id="IPR000719">
    <property type="entry name" value="Prot_kinase_dom"/>
</dbReference>
<keyword evidence="5 13" id="KW-0547">Nucleotide-binding</keyword>
<evidence type="ECO:0000256" key="13">
    <source>
        <dbReference type="PROSITE-ProRule" id="PRU10141"/>
    </source>
</evidence>
<dbReference type="Gene3D" id="3.30.10.20">
    <property type="match status" value="3"/>
</dbReference>
<dbReference type="GO" id="GO:0009847">
    <property type="term" value="P:spore germination"/>
    <property type="evidence" value="ECO:0007669"/>
    <property type="project" value="UniProtKB-ARBA"/>
</dbReference>
<evidence type="ECO:0000256" key="12">
    <source>
        <dbReference type="ARBA" id="ARBA00070041"/>
    </source>
</evidence>
<evidence type="ECO:0000256" key="11">
    <source>
        <dbReference type="ARBA" id="ARBA00060432"/>
    </source>
</evidence>
<dbReference type="PANTHER" id="PTHR43289">
    <property type="entry name" value="MITOGEN-ACTIVATED PROTEIN KINASE KINASE KINASE 20-RELATED"/>
    <property type="match status" value="1"/>
</dbReference>
<feature type="domain" description="PASTA" evidence="16">
    <location>
        <begin position="360"/>
        <end position="427"/>
    </location>
</feature>
<dbReference type="OrthoDB" id="9788659at2"/>
<dbReference type="PROSITE" id="PS50011">
    <property type="entry name" value="PROTEIN_KINASE_DOM"/>
    <property type="match status" value="1"/>
</dbReference>
<evidence type="ECO:0000313" key="17">
    <source>
        <dbReference type="EMBL" id="AZS14643.1"/>
    </source>
</evidence>
<dbReference type="NCBIfam" id="NF033483">
    <property type="entry name" value="PknB_PASTA_kin"/>
    <property type="match status" value="1"/>
</dbReference>
<proteinExistence type="predicted"/>
<feature type="domain" description="Protein kinase" evidence="15">
    <location>
        <begin position="10"/>
        <end position="270"/>
    </location>
</feature>
<feature type="domain" description="PASTA" evidence="16">
    <location>
        <begin position="428"/>
        <end position="499"/>
    </location>
</feature>
<gene>
    <name evidence="17" type="primary">pknB</name>
    <name evidence="17" type="ORF">EI981_09370</name>
</gene>
<evidence type="ECO:0000256" key="10">
    <source>
        <dbReference type="ARBA" id="ARBA00048679"/>
    </source>
</evidence>
<keyword evidence="18" id="KW-1185">Reference proteome</keyword>
<evidence type="ECO:0000256" key="4">
    <source>
        <dbReference type="ARBA" id="ARBA00022679"/>
    </source>
</evidence>
<dbReference type="AlphaFoldDB" id="A0A3Q9I853"/>
<evidence type="ECO:0000259" key="15">
    <source>
        <dbReference type="PROSITE" id="PS50011"/>
    </source>
</evidence>
<evidence type="ECO:0000256" key="2">
    <source>
        <dbReference type="ARBA" id="ARBA00022527"/>
    </source>
</evidence>
<accession>A0A3Q9I853</accession>
<comment type="catalytic activity">
    <reaction evidence="9">
        <text>L-threonyl-[protein] + ATP = O-phospho-L-threonyl-[protein] + ADP + H(+)</text>
        <dbReference type="Rhea" id="RHEA:46608"/>
        <dbReference type="Rhea" id="RHEA-COMP:11060"/>
        <dbReference type="Rhea" id="RHEA-COMP:11605"/>
        <dbReference type="ChEBI" id="CHEBI:15378"/>
        <dbReference type="ChEBI" id="CHEBI:30013"/>
        <dbReference type="ChEBI" id="CHEBI:30616"/>
        <dbReference type="ChEBI" id="CHEBI:61977"/>
        <dbReference type="ChEBI" id="CHEBI:456216"/>
        <dbReference type="EC" id="2.7.11.1"/>
    </reaction>
</comment>
<dbReference type="InterPro" id="IPR005543">
    <property type="entry name" value="PASTA_dom"/>
</dbReference>
<dbReference type="Gene3D" id="3.30.200.20">
    <property type="entry name" value="Phosphorylase Kinase, domain 1"/>
    <property type="match status" value="1"/>
</dbReference>
<keyword evidence="7 13" id="KW-0067">ATP-binding</keyword>
<feature type="region of interest" description="Disordered" evidence="14">
    <location>
        <begin position="657"/>
        <end position="719"/>
    </location>
</feature>
<name>A0A3Q9I853_9BACL</name>
<dbReference type="SMART" id="SM00220">
    <property type="entry name" value="S_TKc"/>
    <property type="match status" value="1"/>
</dbReference>
<dbReference type="FunFam" id="1.10.510.10:FF:000021">
    <property type="entry name" value="Serine/threonine protein kinase"/>
    <property type="match status" value="1"/>
</dbReference>
<dbReference type="RefSeq" id="WP_126997493.1">
    <property type="nucleotide sequence ID" value="NZ_CP034346.1"/>
</dbReference>
<keyword evidence="2" id="KW-0723">Serine/threonine-protein kinase</keyword>
<evidence type="ECO:0000313" key="18">
    <source>
        <dbReference type="Proteomes" id="UP000270678"/>
    </source>
</evidence>
<dbReference type="KEGG" id="plut:EI981_09370"/>
<dbReference type="PROSITE" id="PS00108">
    <property type="entry name" value="PROTEIN_KINASE_ST"/>
    <property type="match status" value="1"/>
</dbReference>
<dbReference type="InterPro" id="IPR017441">
    <property type="entry name" value="Protein_kinase_ATP_BS"/>
</dbReference>
<comment type="catalytic activity">
    <reaction evidence="10">
        <text>L-seryl-[protein] + ATP = O-phospho-L-seryl-[protein] + ADP + H(+)</text>
        <dbReference type="Rhea" id="RHEA:17989"/>
        <dbReference type="Rhea" id="RHEA-COMP:9863"/>
        <dbReference type="Rhea" id="RHEA-COMP:11604"/>
        <dbReference type="ChEBI" id="CHEBI:15378"/>
        <dbReference type="ChEBI" id="CHEBI:29999"/>
        <dbReference type="ChEBI" id="CHEBI:30616"/>
        <dbReference type="ChEBI" id="CHEBI:83421"/>
        <dbReference type="ChEBI" id="CHEBI:456216"/>
        <dbReference type="EC" id="2.7.11.1"/>
    </reaction>
</comment>
<dbReference type="GO" id="GO:0005524">
    <property type="term" value="F:ATP binding"/>
    <property type="evidence" value="ECO:0007669"/>
    <property type="project" value="UniProtKB-UniRule"/>
</dbReference>
<dbReference type="InterPro" id="IPR011009">
    <property type="entry name" value="Kinase-like_dom_sf"/>
</dbReference>